<dbReference type="EMBL" id="JAUEPO010000001">
    <property type="protein sequence ID" value="KAK3337232.1"/>
    <property type="molecule type" value="Genomic_DNA"/>
</dbReference>
<feature type="compositionally biased region" description="Acidic residues" evidence="1">
    <location>
        <begin position="854"/>
        <end position="863"/>
    </location>
</feature>
<feature type="compositionally biased region" description="Polar residues" evidence="1">
    <location>
        <begin position="940"/>
        <end position="952"/>
    </location>
</feature>
<feature type="compositionally biased region" description="Polar residues" evidence="1">
    <location>
        <begin position="751"/>
        <end position="770"/>
    </location>
</feature>
<feature type="region of interest" description="Disordered" evidence="1">
    <location>
        <begin position="21"/>
        <end position="43"/>
    </location>
</feature>
<evidence type="ECO:0000256" key="1">
    <source>
        <dbReference type="SAM" id="MobiDB-lite"/>
    </source>
</evidence>
<gene>
    <name evidence="2" type="ORF">B0T19DRAFT_481599</name>
</gene>
<feature type="region of interest" description="Disordered" evidence="1">
    <location>
        <begin position="1089"/>
        <end position="1164"/>
    </location>
</feature>
<feature type="compositionally biased region" description="Basic and acidic residues" evidence="1">
    <location>
        <begin position="1105"/>
        <end position="1114"/>
    </location>
</feature>
<evidence type="ECO:0000313" key="2">
    <source>
        <dbReference type="EMBL" id="KAK3337232.1"/>
    </source>
</evidence>
<name>A0AAE0MLT9_9PEZI</name>
<proteinExistence type="predicted"/>
<feature type="region of interest" description="Disordered" evidence="1">
    <location>
        <begin position="815"/>
        <end position="867"/>
    </location>
</feature>
<feature type="region of interest" description="Disordered" evidence="1">
    <location>
        <begin position="591"/>
        <end position="611"/>
    </location>
</feature>
<comment type="caution">
    <text evidence="2">The sequence shown here is derived from an EMBL/GenBank/DDBJ whole genome shotgun (WGS) entry which is preliminary data.</text>
</comment>
<keyword evidence="3" id="KW-1185">Reference proteome</keyword>
<dbReference type="Proteomes" id="UP001286456">
    <property type="component" value="Unassembled WGS sequence"/>
</dbReference>
<organism evidence="2 3">
    <name type="scientific">Cercophora scortea</name>
    <dbReference type="NCBI Taxonomy" id="314031"/>
    <lineage>
        <taxon>Eukaryota</taxon>
        <taxon>Fungi</taxon>
        <taxon>Dikarya</taxon>
        <taxon>Ascomycota</taxon>
        <taxon>Pezizomycotina</taxon>
        <taxon>Sordariomycetes</taxon>
        <taxon>Sordariomycetidae</taxon>
        <taxon>Sordariales</taxon>
        <taxon>Lasiosphaeriaceae</taxon>
        <taxon>Cercophora</taxon>
    </lineage>
</organism>
<feature type="region of interest" description="Disordered" evidence="1">
    <location>
        <begin position="743"/>
        <end position="770"/>
    </location>
</feature>
<sequence length="1530" mass="167024">MSFMSGILSLSAVYVSDSGHSKSRKRVRDLSQPTTHPIMHRPSSLLSPISEEHYGSRMIQNTPPLVVHVNIQFTDPVIRSSYSQSYASSHTFKPTNRNCNGLLRRIEHCSQELITRKDSGALEIFRDETYERKPQRFEMTFRIVRRGLGEWAERTFRSFQKQPLTVGQTKEIILASQRMVALFLRRHDKDFQWLDASDYDTNLDDPEFASPPDDGRLSFLCIPSSRFIESSQSFEFVPGYSIELSFRSHNHRRKVATYARVLKVNSNQTAPLTLLMSENIQWRAVRAINQALEFKQQEFDGHLLNCRMPDCQHSDNNALDIELRISNNLGPGHSLIRRNIKSRLALFRDPEARDCDDFLQSLEACFQNARDDGDAKINDTNDFEFRLVHLRGAGWSIRQPEKFSLGQSTSYGRRTIQAACDRIQTGISDVLRGHDVAVHITAHKRGHLILDKAIVAHAKHDRPRETFRSPKEEEATFVHRLRTRIQQDIDMVFRDTCSIDDIAQDDDEDQEPLDPVLNPVIAIEASPIQQIDDVLLDSPPYTPIESPTEQLQHLPISPARRAFSLTRRSASANLRRAASMEGLWDSRPIKHSSVDEKSWSSSDLLDNGLEKPTREPSLLAAASVTATSAKPVQRRFPLMPKRSSSRTNLIHESTPVQDSFFSGVVPADSNRHDDVEKSFQAKINSRGPETFGALGRQGAAERKDSSSIDSSETSEDEGELLPGLASKVIAKCETPSRFRRVRSLGADDESSAPSTPALSSGGDSSPRNSILITPTYLRTLSGTKYSTVVDFEPEYHDPTMEVGPEMDMASVLKGRDNHQDGFMGAHPIGPASSGDSPEAVTRSDPAVNGTDNGSIEENECDGADSEHAATDDALVAETPETIPHSGLEDEQSRLPTVFSTDQVFGSECNSKSDECCLQEPDIPTVLREAGPNEGPVPESHPSSAPNEGTEQCSALRVDELGSEDAHCLPGAPTGSLLEVEHISIPSKHGNDVDPADRLAADAQTGNPTADLVDVATVDGVGPGWEINGSLSTPAGAEITELPALDTNNNNTPISISQTDVNSTDSHVGSAAGPSDLIVGNGIGALVENQAEDDSDSGTDADVPDTEIKEGHRLTGDFVGIGDDESINDDSRPEVGQDLGILEPESKASSAAPTLELPADDESIKHAPVLDSQDIGDERDSQLVEVSLGNQTSEFEARQPETNELEICEPGPSNETRNDDITIGPTGLDTDFEAELQAVANMVTSEIPTIVNTETELATICLGDINGQNIADEQPLKDAKGNARSETATSKLEANEETTDVEPEGTAGYPETSLRSSLPRDDQAAVPESEPQSRVEISALERSRSLDVAEESPLLDSATSPYHFQPLLPSPPTAGAERSCVSLVSELSDPRPLFSERGSVEDIRPFSDEWPHDSSSAEDFESRPQTAGYLGLGDSGRVHFGIRGSKAGLRRFSTPLQYMLDPQSEGTGRPSTSGGKTRKGKKKLDAVEPAAPRQDVPVEDADDGQQQVLPRMMMLLAGAVAISKMLKGSSR</sequence>
<feature type="region of interest" description="Disordered" evidence="1">
    <location>
        <begin position="1394"/>
        <end position="1432"/>
    </location>
</feature>
<feature type="region of interest" description="Disordered" evidence="1">
    <location>
        <begin position="681"/>
        <end position="722"/>
    </location>
</feature>
<feature type="region of interest" description="Disordered" evidence="1">
    <location>
        <begin position="925"/>
        <end position="952"/>
    </location>
</feature>
<feature type="region of interest" description="Disordered" evidence="1">
    <location>
        <begin position="1190"/>
        <end position="1225"/>
    </location>
</feature>
<protein>
    <recommendedName>
        <fullName evidence="4">Pt repeat family protein</fullName>
    </recommendedName>
</protein>
<reference evidence="2" key="2">
    <citation type="submission" date="2023-06" db="EMBL/GenBank/DDBJ databases">
        <authorList>
            <consortium name="Lawrence Berkeley National Laboratory"/>
            <person name="Haridas S."/>
            <person name="Hensen N."/>
            <person name="Bonometti L."/>
            <person name="Westerberg I."/>
            <person name="Brannstrom I.O."/>
            <person name="Guillou S."/>
            <person name="Cros-Aarteil S."/>
            <person name="Calhoun S."/>
            <person name="Kuo A."/>
            <person name="Mondo S."/>
            <person name="Pangilinan J."/>
            <person name="Riley R."/>
            <person name="Labutti K."/>
            <person name="Andreopoulos B."/>
            <person name="Lipzen A."/>
            <person name="Chen C."/>
            <person name="Yanf M."/>
            <person name="Daum C."/>
            <person name="Ng V."/>
            <person name="Clum A."/>
            <person name="Steindorff A."/>
            <person name="Ohm R."/>
            <person name="Martin F."/>
            <person name="Silar P."/>
            <person name="Natvig D."/>
            <person name="Lalanne C."/>
            <person name="Gautier V."/>
            <person name="Ament-Velasquez S.L."/>
            <person name="Kruys A."/>
            <person name="Hutchinson M.I."/>
            <person name="Powell A.J."/>
            <person name="Barry K."/>
            <person name="Miller A.N."/>
            <person name="Grigoriev I.V."/>
            <person name="Debuchy R."/>
            <person name="Gladieux P."/>
            <person name="Thoren M.H."/>
            <person name="Johannesson H."/>
        </authorList>
    </citation>
    <scope>NUCLEOTIDE SEQUENCE</scope>
    <source>
        <strain evidence="2">SMH4131-1</strain>
    </source>
</reference>
<accession>A0AAE0MLT9</accession>
<feature type="region of interest" description="Disordered" evidence="1">
    <location>
        <begin position="1272"/>
        <end position="1338"/>
    </location>
</feature>
<evidence type="ECO:0008006" key="4">
    <source>
        <dbReference type="Google" id="ProtNLM"/>
    </source>
</evidence>
<evidence type="ECO:0000313" key="3">
    <source>
        <dbReference type="Proteomes" id="UP001286456"/>
    </source>
</evidence>
<feature type="compositionally biased region" description="Basic and acidic residues" evidence="1">
    <location>
        <begin position="1397"/>
        <end position="1411"/>
    </location>
</feature>
<feature type="region of interest" description="Disordered" evidence="1">
    <location>
        <begin position="1457"/>
        <end position="1502"/>
    </location>
</feature>
<reference evidence="2" key="1">
    <citation type="journal article" date="2023" name="Mol. Phylogenet. Evol.">
        <title>Genome-scale phylogeny and comparative genomics of the fungal order Sordariales.</title>
        <authorList>
            <person name="Hensen N."/>
            <person name="Bonometti L."/>
            <person name="Westerberg I."/>
            <person name="Brannstrom I.O."/>
            <person name="Guillou S."/>
            <person name="Cros-Aarteil S."/>
            <person name="Calhoun S."/>
            <person name="Haridas S."/>
            <person name="Kuo A."/>
            <person name="Mondo S."/>
            <person name="Pangilinan J."/>
            <person name="Riley R."/>
            <person name="LaButti K."/>
            <person name="Andreopoulos B."/>
            <person name="Lipzen A."/>
            <person name="Chen C."/>
            <person name="Yan M."/>
            <person name="Daum C."/>
            <person name="Ng V."/>
            <person name="Clum A."/>
            <person name="Steindorff A."/>
            <person name="Ohm R.A."/>
            <person name="Martin F."/>
            <person name="Silar P."/>
            <person name="Natvig D.O."/>
            <person name="Lalanne C."/>
            <person name="Gautier V."/>
            <person name="Ament-Velasquez S.L."/>
            <person name="Kruys A."/>
            <person name="Hutchinson M.I."/>
            <person name="Powell A.J."/>
            <person name="Barry K."/>
            <person name="Miller A.N."/>
            <person name="Grigoriev I.V."/>
            <person name="Debuchy R."/>
            <person name="Gladieux P."/>
            <person name="Hiltunen Thoren M."/>
            <person name="Johannesson H."/>
        </authorList>
    </citation>
    <scope>NUCLEOTIDE SEQUENCE</scope>
    <source>
        <strain evidence="2">SMH4131-1</strain>
    </source>
</reference>
<feature type="compositionally biased region" description="Basic and acidic residues" evidence="1">
    <location>
        <begin position="1273"/>
        <end position="1282"/>
    </location>
</feature>
<feature type="compositionally biased region" description="Acidic residues" evidence="1">
    <location>
        <begin position="1089"/>
        <end position="1104"/>
    </location>
</feature>